<keyword evidence="5 10" id="KW-0276">Fatty acid metabolism</keyword>
<protein>
    <recommendedName>
        <fullName evidence="10">Elongation of very long chain fatty acids protein</fullName>
        <ecNumber evidence="10">2.3.1.199</ecNumber>
    </recommendedName>
    <alternativeName>
        <fullName evidence="10">Very-long-chain 3-oxoacyl-CoA synthase</fullName>
    </alternativeName>
</protein>
<evidence type="ECO:0000256" key="6">
    <source>
        <dbReference type="ARBA" id="ARBA00022989"/>
    </source>
</evidence>
<dbReference type="GO" id="GO:0009922">
    <property type="term" value="F:fatty acid elongase activity"/>
    <property type="evidence" value="ECO:0007669"/>
    <property type="project" value="UniProtKB-EC"/>
</dbReference>
<gene>
    <name evidence="11" type="ORF">HHI36_008924</name>
</gene>
<comment type="similarity">
    <text evidence="10">Belongs to the ELO family.</text>
</comment>
<keyword evidence="6 10" id="KW-1133">Transmembrane helix</keyword>
<comment type="catalytic activity">
    <reaction evidence="10">
        <text>a very-long-chain acyl-CoA + malonyl-CoA + H(+) = a very-long-chain 3-oxoacyl-CoA + CO2 + CoA</text>
        <dbReference type="Rhea" id="RHEA:32727"/>
        <dbReference type="ChEBI" id="CHEBI:15378"/>
        <dbReference type="ChEBI" id="CHEBI:16526"/>
        <dbReference type="ChEBI" id="CHEBI:57287"/>
        <dbReference type="ChEBI" id="CHEBI:57384"/>
        <dbReference type="ChEBI" id="CHEBI:90725"/>
        <dbReference type="ChEBI" id="CHEBI:90736"/>
        <dbReference type="EC" id="2.3.1.199"/>
    </reaction>
</comment>
<evidence type="ECO:0000256" key="1">
    <source>
        <dbReference type="ARBA" id="ARBA00004141"/>
    </source>
</evidence>
<evidence type="ECO:0000256" key="4">
    <source>
        <dbReference type="ARBA" id="ARBA00022692"/>
    </source>
</evidence>
<name>A0ABD2MU79_9CUCU</name>
<evidence type="ECO:0000256" key="9">
    <source>
        <dbReference type="ARBA" id="ARBA00023160"/>
    </source>
</evidence>
<evidence type="ECO:0000256" key="10">
    <source>
        <dbReference type="RuleBase" id="RU361115"/>
    </source>
</evidence>
<evidence type="ECO:0000313" key="12">
    <source>
        <dbReference type="Proteomes" id="UP001516400"/>
    </source>
</evidence>
<dbReference type="Proteomes" id="UP001516400">
    <property type="component" value="Unassembled WGS sequence"/>
</dbReference>
<dbReference type="AlphaFoldDB" id="A0ABD2MU79"/>
<accession>A0ABD2MU79</accession>
<keyword evidence="2 10" id="KW-0444">Lipid biosynthesis</keyword>
<evidence type="ECO:0000256" key="2">
    <source>
        <dbReference type="ARBA" id="ARBA00022516"/>
    </source>
</evidence>
<dbReference type="Pfam" id="PF01151">
    <property type="entry name" value="ELO"/>
    <property type="match status" value="1"/>
</dbReference>
<keyword evidence="9 10" id="KW-0275">Fatty acid biosynthesis</keyword>
<sequence>MPLISWGNVKYYPGGHGVFIGMVNSFVHIFMYTYYMIAAMGREYHVYIWWKKYLTALQM</sequence>
<proteinExistence type="inferred from homology"/>
<evidence type="ECO:0000256" key="3">
    <source>
        <dbReference type="ARBA" id="ARBA00022679"/>
    </source>
</evidence>
<keyword evidence="3 10" id="KW-0808">Transferase</keyword>
<feature type="transmembrane region" description="Helical" evidence="10">
    <location>
        <begin position="15"/>
        <end position="35"/>
    </location>
</feature>
<comment type="caution">
    <text evidence="10">Lacks conserved residue(s) required for the propagation of feature annotation.</text>
</comment>
<dbReference type="PANTHER" id="PTHR11157">
    <property type="entry name" value="FATTY ACID ACYL TRANSFERASE-RELATED"/>
    <property type="match status" value="1"/>
</dbReference>
<keyword evidence="7 10" id="KW-0443">Lipid metabolism</keyword>
<reference evidence="11 12" key="1">
    <citation type="journal article" date="2021" name="BMC Biol.">
        <title>Horizontally acquired antibacterial genes associated with adaptive radiation of ladybird beetles.</title>
        <authorList>
            <person name="Li H.S."/>
            <person name="Tang X.F."/>
            <person name="Huang Y.H."/>
            <person name="Xu Z.Y."/>
            <person name="Chen M.L."/>
            <person name="Du X.Y."/>
            <person name="Qiu B.Y."/>
            <person name="Chen P.T."/>
            <person name="Zhang W."/>
            <person name="Slipinski A."/>
            <person name="Escalona H.E."/>
            <person name="Waterhouse R.M."/>
            <person name="Zwick A."/>
            <person name="Pang H."/>
        </authorList>
    </citation>
    <scope>NUCLEOTIDE SEQUENCE [LARGE SCALE GENOMIC DNA]</scope>
    <source>
        <strain evidence="11">SYSU2018</strain>
    </source>
</reference>
<dbReference type="EMBL" id="JABFTP020000021">
    <property type="protein sequence ID" value="KAL3269867.1"/>
    <property type="molecule type" value="Genomic_DNA"/>
</dbReference>
<keyword evidence="12" id="KW-1185">Reference proteome</keyword>
<comment type="caution">
    <text evidence="11">The sequence shown here is derived from an EMBL/GenBank/DDBJ whole genome shotgun (WGS) entry which is preliminary data.</text>
</comment>
<dbReference type="PANTHER" id="PTHR11157:SF153">
    <property type="entry name" value="ELONGATION OF VERY LONG CHAIN FATTY ACIDS PROTEIN"/>
    <property type="match status" value="1"/>
</dbReference>
<dbReference type="EC" id="2.3.1.199" evidence="10"/>
<evidence type="ECO:0000256" key="5">
    <source>
        <dbReference type="ARBA" id="ARBA00022832"/>
    </source>
</evidence>
<organism evidence="11 12">
    <name type="scientific">Cryptolaemus montrouzieri</name>
    <dbReference type="NCBI Taxonomy" id="559131"/>
    <lineage>
        <taxon>Eukaryota</taxon>
        <taxon>Metazoa</taxon>
        <taxon>Ecdysozoa</taxon>
        <taxon>Arthropoda</taxon>
        <taxon>Hexapoda</taxon>
        <taxon>Insecta</taxon>
        <taxon>Pterygota</taxon>
        <taxon>Neoptera</taxon>
        <taxon>Endopterygota</taxon>
        <taxon>Coleoptera</taxon>
        <taxon>Polyphaga</taxon>
        <taxon>Cucujiformia</taxon>
        <taxon>Coccinelloidea</taxon>
        <taxon>Coccinellidae</taxon>
        <taxon>Scymninae</taxon>
        <taxon>Scymnini</taxon>
        <taxon>Cryptolaemus</taxon>
    </lineage>
</organism>
<keyword evidence="4 10" id="KW-0812">Transmembrane</keyword>
<dbReference type="GO" id="GO:0016020">
    <property type="term" value="C:membrane"/>
    <property type="evidence" value="ECO:0007669"/>
    <property type="project" value="UniProtKB-SubCell"/>
</dbReference>
<feature type="non-terminal residue" evidence="11">
    <location>
        <position position="59"/>
    </location>
</feature>
<dbReference type="InterPro" id="IPR002076">
    <property type="entry name" value="ELO_fam"/>
</dbReference>
<keyword evidence="8 10" id="KW-0472">Membrane</keyword>
<evidence type="ECO:0000313" key="11">
    <source>
        <dbReference type="EMBL" id="KAL3269867.1"/>
    </source>
</evidence>
<evidence type="ECO:0000256" key="8">
    <source>
        <dbReference type="ARBA" id="ARBA00023136"/>
    </source>
</evidence>
<comment type="subcellular location">
    <subcellularLocation>
        <location evidence="1">Membrane</location>
        <topology evidence="1">Multi-pass membrane protein</topology>
    </subcellularLocation>
</comment>
<dbReference type="GO" id="GO:0006633">
    <property type="term" value="P:fatty acid biosynthetic process"/>
    <property type="evidence" value="ECO:0007669"/>
    <property type="project" value="UniProtKB-KW"/>
</dbReference>
<evidence type="ECO:0000256" key="7">
    <source>
        <dbReference type="ARBA" id="ARBA00023098"/>
    </source>
</evidence>